<evidence type="ECO:0000256" key="1">
    <source>
        <dbReference type="SAM" id="MobiDB-lite"/>
    </source>
</evidence>
<name>A0A0G4F2M5_9ALVE</name>
<accession>A0A0G4F2M5</accession>
<evidence type="ECO:0000313" key="2">
    <source>
        <dbReference type="EMBL" id="CEM05636.1"/>
    </source>
</evidence>
<feature type="region of interest" description="Disordered" evidence="1">
    <location>
        <begin position="1"/>
        <end position="41"/>
    </location>
</feature>
<reference evidence="2" key="1">
    <citation type="submission" date="2014-11" db="EMBL/GenBank/DDBJ databases">
        <authorList>
            <person name="Otto D Thomas"/>
            <person name="Naeem Raeece"/>
        </authorList>
    </citation>
    <scope>NUCLEOTIDE SEQUENCE</scope>
</reference>
<dbReference type="VEuPathDB" id="CryptoDB:Cvel_14674"/>
<sequence length="79" mass="8520">MLFLRRHSFPSLPLCASHGKAEGDEQGDTSGGHGKGLADGLLERGGAKDLRICWRRELQRVRVGGSREGMGSSNLEGRT</sequence>
<dbReference type="AlphaFoldDB" id="A0A0G4F2M5"/>
<protein>
    <submittedName>
        <fullName evidence="2">Uncharacterized protein</fullName>
    </submittedName>
</protein>
<gene>
    <name evidence="2" type="ORF">Cvel_14674</name>
</gene>
<dbReference type="EMBL" id="CDMZ01000058">
    <property type="protein sequence ID" value="CEM05636.1"/>
    <property type="molecule type" value="Genomic_DNA"/>
</dbReference>
<organism evidence="2">
    <name type="scientific">Chromera velia CCMP2878</name>
    <dbReference type="NCBI Taxonomy" id="1169474"/>
    <lineage>
        <taxon>Eukaryota</taxon>
        <taxon>Sar</taxon>
        <taxon>Alveolata</taxon>
        <taxon>Colpodellida</taxon>
        <taxon>Chromeraceae</taxon>
        <taxon>Chromera</taxon>
    </lineage>
</organism>
<proteinExistence type="predicted"/>